<dbReference type="Pfam" id="PF05940">
    <property type="entry name" value="NnrS"/>
    <property type="match status" value="1"/>
</dbReference>
<feature type="transmembrane region" description="Helical" evidence="1">
    <location>
        <begin position="70"/>
        <end position="90"/>
    </location>
</feature>
<dbReference type="InterPro" id="IPR010266">
    <property type="entry name" value="NnrS"/>
</dbReference>
<feature type="transmembrane region" description="Helical" evidence="1">
    <location>
        <begin position="300"/>
        <end position="319"/>
    </location>
</feature>
<keyword evidence="1" id="KW-0812">Transmembrane</keyword>
<dbReference type="EMBL" id="JBEUWX010000002">
    <property type="protein sequence ID" value="MFA9949448.1"/>
    <property type="molecule type" value="Genomic_DNA"/>
</dbReference>
<reference evidence="3" key="1">
    <citation type="submission" date="2024-06" db="EMBL/GenBank/DDBJ databases">
        <title>Radixoralia hellwigii gen. nov., sp nov., isolated from a root canal in the human oral cavity.</title>
        <authorList>
            <person name="Bartsch S."/>
            <person name="Wittmer A."/>
            <person name="Schulz A.-K."/>
            <person name="Neumann-Schaal M."/>
            <person name="Wolf J."/>
            <person name="Gronow S."/>
            <person name="Tennert C."/>
            <person name="Haecker G."/>
            <person name="Cieplik F."/>
            <person name="Al-Ahmad A."/>
        </authorList>
    </citation>
    <scope>NUCLEOTIDE SEQUENCE [LARGE SCALE GENOMIC DNA]</scope>
    <source>
        <strain evidence="3">Wk13</strain>
    </source>
</reference>
<dbReference type="RefSeq" id="WP_418890577.1">
    <property type="nucleotide sequence ID" value="NZ_JBEUWX010000002.1"/>
</dbReference>
<organism evidence="2 3">
    <name type="scientific">Dentiradicibacter hellwigii</name>
    <dbReference type="NCBI Taxonomy" id="3149053"/>
    <lineage>
        <taxon>Bacteria</taxon>
        <taxon>Pseudomonadati</taxon>
        <taxon>Pseudomonadota</taxon>
        <taxon>Betaproteobacteria</taxon>
        <taxon>Rhodocyclales</taxon>
        <taxon>Rhodocyclaceae</taxon>
        <taxon>Dentiradicibacter</taxon>
    </lineage>
</organism>
<feature type="transmembrane region" description="Helical" evidence="1">
    <location>
        <begin position="271"/>
        <end position="294"/>
    </location>
</feature>
<feature type="transmembrane region" description="Helical" evidence="1">
    <location>
        <begin position="120"/>
        <end position="142"/>
    </location>
</feature>
<comment type="caution">
    <text evidence="2">The sequence shown here is derived from an EMBL/GenBank/DDBJ whole genome shotgun (WGS) entry which is preliminary data.</text>
</comment>
<feature type="transmembrane region" description="Helical" evidence="1">
    <location>
        <begin position="242"/>
        <end position="259"/>
    </location>
</feature>
<dbReference type="Proteomes" id="UP001574673">
    <property type="component" value="Unassembled WGS sequence"/>
</dbReference>
<feature type="transmembrane region" description="Helical" evidence="1">
    <location>
        <begin position="339"/>
        <end position="356"/>
    </location>
</feature>
<proteinExistence type="predicted"/>
<feature type="transmembrane region" description="Helical" evidence="1">
    <location>
        <begin position="218"/>
        <end position="236"/>
    </location>
</feature>
<accession>A0ABV4UCR5</accession>
<name>A0ABV4UCR5_9RHOO</name>
<feature type="transmembrane region" description="Helical" evidence="1">
    <location>
        <begin position="30"/>
        <end position="50"/>
    </location>
</feature>
<feature type="transmembrane region" description="Helical" evidence="1">
    <location>
        <begin position="97"/>
        <end position="114"/>
    </location>
</feature>
<evidence type="ECO:0000256" key="1">
    <source>
        <dbReference type="SAM" id="Phobius"/>
    </source>
</evidence>
<feature type="transmembrane region" description="Helical" evidence="1">
    <location>
        <begin position="180"/>
        <end position="198"/>
    </location>
</feature>
<feature type="transmembrane region" description="Helical" evidence="1">
    <location>
        <begin position="362"/>
        <end position="383"/>
    </location>
</feature>
<gene>
    <name evidence="2" type="ORF">ABCS64_03745</name>
</gene>
<keyword evidence="3" id="KW-1185">Reference proteome</keyword>
<protein>
    <submittedName>
        <fullName evidence="2">NnrS family protein</fullName>
    </submittedName>
</protein>
<keyword evidence="1" id="KW-0472">Membrane</keyword>
<evidence type="ECO:0000313" key="2">
    <source>
        <dbReference type="EMBL" id="MFA9949448.1"/>
    </source>
</evidence>
<evidence type="ECO:0000313" key="3">
    <source>
        <dbReference type="Proteomes" id="UP001574673"/>
    </source>
</evidence>
<feature type="transmembrane region" description="Helical" evidence="1">
    <location>
        <begin position="154"/>
        <end position="174"/>
    </location>
</feature>
<sequence>MAIIQIDEPRLRPKTPPAGFALFALGFRPFYLLGALFAALVLPLWLALYAGDVELAPVLPGMLWHGHEMVFGFAVAIIAGFLLTAGQVWSGLPTPKGGRLAALVALWLAGRLAMFSGMPILAAVVDLAFLPTLAVVIGRLLYRARNRRNYFAPFLLLALAAANALVHAGAHLWFDVEPLIGLHLGVALITVLETIIAGRIVPSFTANALKTVPWRNPWCDRAAVVLTALALFAWAVGAPPGFVSVLALPAAAVQLVRIWGWRPWPTRTTPLLWILHVAHGWIVVALLVLGLAAFGLADPAATLHILSVGAMAGLIIGMITRTALGHTGRPLKAGFGETLCYWLIGIALILRVAIWFGLPDRYYIPCLYASATSWTLCFLIYLWKYVPILTRPRVDGKPG</sequence>
<keyword evidence="1" id="KW-1133">Transmembrane helix</keyword>